<feature type="domain" description="Carboxymuconolactone decarboxylase-like" evidence="1">
    <location>
        <begin position="22"/>
        <end position="102"/>
    </location>
</feature>
<name>A0A505DQX1_9ACTN</name>
<dbReference type="EMBL" id="VCHX02000043">
    <property type="protein sequence ID" value="TPQ23698.1"/>
    <property type="molecule type" value="Genomic_DNA"/>
</dbReference>
<keyword evidence="3" id="KW-1185">Reference proteome</keyword>
<organism evidence="2 3">
    <name type="scientific">Streptomyces sporangiiformans</name>
    <dbReference type="NCBI Taxonomy" id="2315329"/>
    <lineage>
        <taxon>Bacteria</taxon>
        <taxon>Bacillati</taxon>
        <taxon>Actinomycetota</taxon>
        <taxon>Actinomycetes</taxon>
        <taxon>Kitasatosporales</taxon>
        <taxon>Streptomycetaceae</taxon>
        <taxon>Streptomyces</taxon>
    </lineage>
</organism>
<dbReference type="InterPro" id="IPR003779">
    <property type="entry name" value="CMD-like"/>
</dbReference>
<dbReference type="NCBIfam" id="TIGR00778">
    <property type="entry name" value="ahpD_dom"/>
    <property type="match status" value="1"/>
</dbReference>
<evidence type="ECO:0000313" key="3">
    <source>
        <dbReference type="Proteomes" id="UP000317378"/>
    </source>
</evidence>
<dbReference type="AlphaFoldDB" id="A0A505DQX1"/>
<gene>
    <name evidence="2" type="ORF">FGD71_002980</name>
</gene>
<dbReference type="SUPFAM" id="SSF69118">
    <property type="entry name" value="AhpD-like"/>
    <property type="match status" value="1"/>
</dbReference>
<dbReference type="InterPro" id="IPR029032">
    <property type="entry name" value="AhpD-like"/>
</dbReference>
<protein>
    <submittedName>
        <fullName evidence="2">Carboxymuconolactone decarboxylase family protein</fullName>
    </submittedName>
</protein>
<dbReference type="PANTHER" id="PTHR34846:SF10">
    <property type="entry name" value="CYTOPLASMIC PROTEIN"/>
    <property type="match status" value="1"/>
</dbReference>
<dbReference type="Pfam" id="PF02627">
    <property type="entry name" value="CMD"/>
    <property type="match status" value="1"/>
</dbReference>
<evidence type="ECO:0000313" key="2">
    <source>
        <dbReference type="EMBL" id="TPQ23698.1"/>
    </source>
</evidence>
<reference evidence="2 3" key="1">
    <citation type="submission" date="2019-06" db="EMBL/GenBank/DDBJ databases">
        <title>Streptomyces sporangiiformans sp. nov., a novel actinomycete isolated from soil in Mount Song.</title>
        <authorList>
            <person name="Han L."/>
        </authorList>
    </citation>
    <scope>NUCLEOTIDE SEQUENCE [LARGE SCALE GENOMIC DNA]</scope>
    <source>
        <strain evidence="2 3">NEAU-SSA 1</strain>
    </source>
</reference>
<dbReference type="PANTHER" id="PTHR34846">
    <property type="entry name" value="4-CARBOXYMUCONOLACTONE DECARBOXYLASE FAMILY PROTEIN (AFU_ORTHOLOGUE AFUA_6G11590)"/>
    <property type="match status" value="1"/>
</dbReference>
<dbReference type="RefSeq" id="WP_119098780.1">
    <property type="nucleotide sequence ID" value="NZ_QXMJ01000043.1"/>
</dbReference>
<dbReference type="InterPro" id="IPR004675">
    <property type="entry name" value="AhpD_core"/>
</dbReference>
<proteinExistence type="predicted"/>
<dbReference type="GO" id="GO:0051920">
    <property type="term" value="F:peroxiredoxin activity"/>
    <property type="evidence" value="ECO:0007669"/>
    <property type="project" value="InterPro"/>
</dbReference>
<dbReference type="Proteomes" id="UP000317378">
    <property type="component" value="Unassembled WGS sequence"/>
</dbReference>
<comment type="caution">
    <text evidence="2">The sequence shown here is derived from an EMBL/GenBank/DDBJ whole genome shotgun (WGS) entry which is preliminary data.</text>
</comment>
<dbReference type="Gene3D" id="1.20.1290.10">
    <property type="entry name" value="AhpD-like"/>
    <property type="match status" value="1"/>
</dbReference>
<accession>A0A505DQX1</accession>
<evidence type="ECO:0000259" key="1">
    <source>
        <dbReference type="Pfam" id="PF02627"/>
    </source>
</evidence>
<sequence length="158" mass="17056">MTADMSDTTQGRDRVDVMAAAPAAYHAMVAFQQAAGGELDARLAELVRVRVSQINGCAFCVDLHTRAAREAGESEQRLHLLAAWRETALFRPAERAALALAETVTRLPAAGVPDAVYAEAAAWFDESDLAHLLWTIAAVNVWNRVAVSTRMGLLTQPV</sequence>
<dbReference type="OrthoDB" id="9801997at2"/>